<keyword evidence="3" id="KW-1133">Transmembrane helix</keyword>
<dbReference type="OrthoDB" id="9808602at2"/>
<evidence type="ECO:0000313" key="5">
    <source>
        <dbReference type="EMBL" id="SDW54954.1"/>
    </source>
</evidence>
<keyword evidence="1" id="KW-0328">Glycosyltransferase</keyword>
<gene>
    <name evidence="5" type="ORF">SAMN05421783_10593</name>
</gene>
<evidence type="ECO:0000313" key="6">
    <source>
        <dbReference type="Proteomes" id="UP000198816"/>
    </source>
</evidence>
<proteinExistence type="predicted"/>
<dbReference type="CDD" id="cd06533">
    <property type="entry name" value="Glyco_transf_WecG_TagA"/>
    <property type="match status" value="1"/>
</dbReference>
<dbReference type="RefSeq" id="WP_093029669.1">
    <property type="nucleotide sequence ID" value="NZ_FNNZ01000005.1"/>
</dbReference>
<dbReference type="AlphaFoldDB" id="A0A1H2UHH7"/>
<evidence type="ECO:0000256" key="2">
    <source>
        <dbReference type="ARBA" id="ARBA00022679"/>
    </source>
</evidence>
<dbReference type="PANTHER" id="PTHR34136:SF1">
    <property type="entry name" value="UDP-N-ACETYL-D-MANNOSAMINURONIC ACID TRANSFERASE"/>
    <property type="match status" value="1"/>
</dbReference>
<protein>
    <submittedName>
        <fullName evidence="5">N-acetylglucosaminyldiphosphoundecaprenol N-acetyl-beta-D-mannosaminyltransferase</fullName>
    </submittedName>
</protein>
<dbReference type="Pfam" id="PF02397">
    <property type="entry name" value="Bac_transf"/>
    <property type="match status" value="1"/>
</dbReference>
<evidence type="ECO:0000259" key="4">
    <source>
        <dbReference type="Pfam" id="PF02397"/>
    </source>
</evidence>
<dbReference type="STRING" id="1058.SAMN05421783_10593"/>
<dbReference type="Pfam" id="PF03808">
    <property type="entry name" value="Glyco_tran_WecG"/>
    <property type="match status" value="1"/>
</dbReference>
<feature type="transmembrane region" description="Helical" evidence="3">
    <location>
        <begin position="45"/>
        <end position="65"/>
    </location>
</feature>
<dbReference type="GO" id="GO:0016758">
    <property type="term" value="F:hexosyltransferase activity"/>
    <property type="evidence" value="ECO:0007669"/>
    <property type="project" value="TreeGrafter"/>
</dbReference>
<feature type="domain" description="Bacterial sugar transferase" evidence="4">
    <location>
        <begin position="101"/>
        <end position="182"/>
    </location>
</feature>
<keyword evidence="3" id="KW-0472">Membrane</keyword>
<keyword evidence="3" id="KW-0812">Transmembrane</keyword>
<sequence length="442" mass="48347">MKRKPDLKIPGPLGRRQRPWRALWLRSLLPPLTVLGVLLSRALDLTVALLLLVILAPLLLLRGAVAHASASRIFDREPLVGRFRAPFERLYFAGPAPGRDLAVLLNILRGDLAVAGPRPLSALEVAQVDVEAAVRFTVRPGVFSPYRLKSRTGVAYAPEALIDRDYAYGQSARGDAGLVVRSLIGEVLGGGEAPTPPVLEFFGVPIVNTTMPEAVDWIAARAVAGDPGLLAFVNPDCLNIAYVDAEYRRILLDAARVLPDGIGIHIGCRMLGVALQANVNGTDLFPQLCERAARSGLGLFLLGARPGIAEAVAANMQAQFPGLHIDGVQDGYFDPADEDAVIDRINASGASILLVAFGVPRQEKWLMRNHTRLTPPVRMGVGGLFDFYSGRIPRAPVWMREIGLEWTWRLMQEPGRMWRRYVIGNPLFLYRVWRQARGGETS</sequence>
<dbReference type="NCBIfam" id="TIGR00696">
    <property type="entry name" value="wecG_tagA_cpsF"/>
    <property type="match status" value="1"/>
</dbReference>
<accession>A0A1H2UHH7</accession>
<dbReference type="EMBL" id="FNNZ01000005">
    <property type="protein sequence ID" value="SDW54954.1"/>
    <property type="molecule type" value="Genomic_DNA"/>
</dbReference>
<reference evidence="6" key="1">
    <citation type="submission" date="2016-10" db="EMBL/GenBank/DDBJ databases">
        <authorList>
            <person name="Varghese N."/>
            <person name="Submissions S."/>
        </authorList>
    </citation>
    <scope>NUCLEOTIDE SEQUENCE [LARGE SCALE GENOMIC DNA]</scope>
    <source>
        <strain evidence="6">DSM 217</strain>
    </source>
</reference>
<evidence type="ECO:0000256" key="3">
    <source>
        <dbReference type="SAM" id="Phobius"/>
    </source>
</evidence>
<name>A0A1H2UHH7_THIRO</name>
<organism evidence="5 6">
    <name type="scientific">Thiocapsa roseopersicina</name>
    <dbReference type="NCBI Taxonomy" id="1058"/>
    <lineage>
        <taxon>Bacteria</taxon>
        <taxon>Pseudomonadati</taxon>
        <taxon>Pseudomonadota</taxon>
        <taxon>Gammaproteobacteria</taxon>
        <taxon>Chromatiales</taxon>
        <taxon>Chromatiaceae</taxon>
        <taxon>Thiocapsa</taxon>
    </lineage>
</organism>
<evidence type="ECO:0000256" key="1">
    <source>
        <dbReference type="ARBA" id="ARBA00022676"/>
    </source>
</evidence>
<dbReference type="InterPro" id="IPR004629">
    <property type="entry name" value="WecG_TagA_CpsF"/>
</dbReference>
<dbReference type="InterPro" id="IPR003362">
    <property type="entry name" value="Bact_transf"/>
</dbReference>
<dbReference type="PANTHER" id="PTHR34136">
    <property type="match status" value="1"/>
</dbReference>
<dbReference type="Proteomes" id="UP000198816">
    <property type="component" value="Unassembled WGS sequence"/>
</dbReference>
<keyword evidence="6" id="KW-1185">Reference proteome</keyword>
<keyword evidence="2 5" id="KW-0808">Transferase</keyword>